<dbReference type="GO" id="GO:0004672">
    <property type="term" value="F:protein kinase activity"/>
    <property type="evidence" value="ECO:0007669"/>
    <property type="project" value="InterPro"/>
</dbReference>
<keyword evidence="3" id="KW-1185">Reference proteome</keyword>
<reference evidence="2 3" key="1">
    <citation type="submission" date="2017-03" db="EMBL/GenBank/DDBJ databases">
        <title>WGS assembly of Porphyra umbilicalis.</title>
        <authorList>
            <person name="Brawley S.H."/>
            <person name="Blouin N.A."/>
            <person name="Ficko-Blean E."/>
            <person name="Wheeler G.L."/>
            <person name="Lohr M."/>
            <person name="Goodson H.V."/>
            <person name="Jenkins J.W."/>
            <person name="Blaby-Haas C.E."/>
            <person name="Helliwell K.E."/>
            <person name="Chan C."/>
            <person name="Marriage T."/>
            <person name="Bhattacharya D."/>
            <person name="Klein A.S."/>
            <person name="Badis Y."/>
            <person name="Brodie J."/>
            <person name="Cao Y."/>
            <person name="Collen J."/>
            <person name="Dittami S.M."/>
            <person name="Gachon C.M."/>
            <person name="Green B.R."/>
            <person name="Karpowicz S."/>
            <person name="Kim J.W."/>
            <person name="Kudahl U."/>
            <person name="Lin S."/>
            <person name="Michel G."/>
            <person name="Mittag M."/>
            <person name="Olson B.J."/>
            <person name="Pangilinan J."/>
            <person name="Peng Y."/>
            <person name="Qiu H."/>
            <person name="Shu S."/>
            <person name="Singer J.T."/>
            <person name="Smith A.G."/>
            <person name="Sprecher B.N."/>
            <person name="Wagner V."/>
            <person name="Wang W."/>
            <person name="Wang Z.-Y."/>
            <person name="Yan J."/>
            <person name="Yarish C."/>
            <person name="Zoeuner-Riek S."/>
            <person name="Zhuang Y."/>
            <person name="Zou Y."/>
            <person name="Lindquist E.A."/>
            <person name="Grimwood J."/>
            <person name="Barry K."/>
            <person name="Rokhsar D.S."/>
            <person name="Schmutz J."/>
            <person name="Stiller J.W."/>
            <person name="Grossman A.R."/>
            <person name="Prochnik S.E."/>
        </authorList>
    </citation>
    <scope>NUCLEOTIDE SEQUENCE [LARGE SCALE GENOMIC DNA]</scope>
    <source>
        <strain evidence="2">4086291</strain>
    </source>
</reference>
<dbReference type="InterPro" id="IPR000719">
    <property type="entry name" value="Prot_kinase_dom"/>
</dbReference>
<dbReference type="PROSITE" id="PS50011">
    <property type="entry name" value="PROTEIN_KINASE_DOM"/>
    <property type="match status" value="1"/>
</dbReference>
<dbReference type="OrthoDB" id="4062651at2759"/>
<evidence type="ECO:0000313" key="2">
    <source>
        <dbReference type="EMBL" id="OSX70993.1"/>
    </source>
</evidence>
<dbReference type="InterPro" id="IPR011009">
    <property type="entry name" value="Kinase-like_dom_sf"/>
</dbReference>
<dbReference type="AlphaFoldDB" id="A0A1X6NRG8"/>
<dbReference type="SUPFAM" id="SSF56112">
    <property type="entry name" value="Protein kinase-like (PK-like)"/>
    <property type="match status" value="1"/>
</dbReference>
<dbReference type="Pfam" id="PF00069">
    <property type="entry name" value="Pkinase"/>
    <property type="match status" value="1"/>
</dbReference>
<dbReference type="Proteomes" id="UP000218209">
    <property type="component" value="Unassembled WGS sequence"/>
</dbReference>
<evidence type="ECO:0000259" key="1">
    <source>
        <dbReference type="PROSITE" id="PS50011"/>
    </source>
</evidence>
<dbReference type="GO" id="GO:0005524">
    <property type="term" value="F:ATP binding"/>
    <property type="evidence" value="ECO:0007669"/>
    <property type="project" value="InterPro"/>
</dbReference>
<accession>A0A1X6NRG8</accession>
<protein>
    <recommendedName>
        <fullName evidence="1">Protein kinase domain-containing protein</fullName>
    </recommendedName>
</protein>
<proteinExistence type="predicted"/>
<organism evidence="2 3">
    <name type="scientific">Porphyra umbilicalis</name>
    <name type="common">Purple laver</name>
    <name type="synonym">Red alga</name>
    <dbReference type="NCBI Taxonomy" id="2786"/>
    <lineage>
        <taxon>Eukaryota</taxon>
        <taxon>Rhodophyta</taxon>
        <taxon>Bangiophyceae</taxon>
        <taxon>Bangiales</taxon>
        <taxon>Bangiaceae</taxon>
        <taxon>Porphyra</taxon>
    </lineage>
</organism>
<evidence type="ECO:0000313" key="3">
    <source>
        <dbReference type="Proteomes" id="UP000218209"/>
    </source>
</evidence>
<gene>
    <name evidence="2" type="ORF">BU14_0618s0001</name>
</gene>
<dbReference type="Gene3D" id="1.10.510.10">
    <property type="entry name" value="Transferase(Phosphotransferase) domain 1"/>
    <property type="match status" value="1"/>
</dbReference>
<feature type="domain" description="Protein kinase" evidence="1">
    <location>
        <begin position="74"/>
        <end position="299"/>
    </location>
</feature>
<dbReference type="EMBL" id="KV919182">
    <property type="protein sequence ID" value="OSX70993.1"/>
    <property type="molecule type" value="Genomic_DNA"/>
</dbReference>
<name>A0A1X6NRG8_PORUM</name>
<sequence>MAPDLLPLRWTDEYEERDGISVFLHSVIVYERRTDPRTHGTRGRPRFFLRFSTPCMATPRETLRWNVLPSLLAAAEQRQTLAGVKGSSATPPLSPGEVDGPELPIDPCEVFPLFEQHLFTRAPSRDPTVLEKTPRLLSYNDPTARKKCKEWLRSEALVLELLKKHPHPHIVKYHGVVLEVDRIAGLAFERLPHRLDQRCGAAAPPLDVAKVISGVSQALSHLHGLGYCHNDVNPQNIMLTDDDAAVLIDFDSCLPEGMPLSKGTTPTWGNGATVSSRENDMACLSQVKDLLREAFATAP</sequence>